<evidence type="ECO:0000256" key="15">
    <source>
        <dbReference type="PIRSR" id="PIRSR600175-2"/>
    </source>
</evidence>
<protein>
    <recommendedName>
        <fullName evidence="16">Transporter</fullName>
    </recommendedName>
</protein>
<comment type="function">
    <text evidence="13">Unusual broad substrate spectrum amino acid:sodium cotransporter that promotes absorption of the D isomers of essential amino acids. Neutral amino acids are the preferred substrates, especially methionine and phenylalanine.</text>
</comment>
<comment type="caution">
    <text evidence="18">The sequence shown here is derived from an EMBL/GenBank/DDBJ whole genome shotgun (WGS) entry which is preliminary data.</text>
</comment>
<evidence type="ECO:0000256" key="10">
    <source>
        <dbReference type="ARBA" id="ARBA00023136"/>
    </source>
</evidence>
<keyword evidence="9" id="KW-0406">Ion transport</keyword>
<organism evidence="18 19">
    <name type="scientific">Ignelater luminosus</name>
    <name type="common">Cucubano</name>
    <name type="synonym">Pyrophorus luminosus</name>
    <dbReference type="NCBI Taxonomy" id="2038154"/>
    <lineage>
        <taxon>Eukaryota</taxon>
        <taxon>Metazoa</taxon>
        <taxon>Ecdysozoa</taxon>
        <taxon>Arthropoda</taxon>
        <taxon>Hexapoda</taxon>
        <taxon>Insecta</taxon>
        <taxon>Pterygota</taxon>
        <taxon>Neoptera</taxon>
        <taxon>Endopterygota</taxon>
        <taxon>Coleoptera</taxon>
        <taxon>Polyphaga</taxon>
        <taxon>Elateriformia</taxon>
        <taxon>Elateroidea</taxon>
        <taxon>Elateridae</taxon>
        <taxon>Agrypninae</taxon>
        <taxon>Pyrophorini</taxon>
        <taxon>Ignelater</taxon>
    </lineage>
</organism>
<feature type="binding site" evidence="14">
    <location>
        <position position="50"/>
    </location>
    <ligand>
        <name>Na(+)</name>
        <dbReference type="ChEBI" id="CHEBI:29101"/>
        <label>1</label>
    </ligand>
</feature>
<dbReference type="GO" id="GO:0015179">
    <property type="term" value="F:L-amino acid transmembrane transporter activity"/>
    <property type="evidence" value="ECO:0007669"/>
    <property type="project" value="TreeGrafter"/>
</dbReference>
<evidence type="ECO:0000256" key="7">
    <source>
        <dbReference type="ARBA" id="ARBA00022989"/>
    </source>
</evidence>
<feature type="transmembrane region" description="Helical" evidence="17">
    <location>
        <begin position="115"/>
        <end position="137"/>
    </location>
</feature>
<comment type="similarity">
    <text evidence="2 16">Belongs to the sodium:neurotransmitter symporter (SNF) (TC 2.A.22) family.</text>
</comment>
<evidence type="ECO:0000256" key="12">
    <source>
        <dbReference type="ARBA" id="ARBA00023201"/>
    </source>
</evidence>
<evidence type="ECO:0000256" key="16">
    <source>
        <dbReference type="RuleBase" id="RU003732"/>
    </source>
</evidence>
<feature type="transmembrane region" description="Helical" evidence="17">
    <location>
        <begin position="277"/>
        <end position="298"/>
    </location>
</feature>
<keyword evidence="11" id="KW-0325">Glycoprotein</keyword>
<dbReference type="PANTHER" id="PTHR11616">
    <property type="entry name" value="SODIUM/CHLORIDE DEPENDENT TRANSPORTER"/>
    <property type="match status" value="1"/>
</dbReference>
<dbReference type="Pfam" id="PF00209">
    <property type="entry name" value="SNF"/>
    <property type="match status" value="1"/>
</dbReference>
<feature type="disulfide bond" evidence="15">
    <location>
        <begin position="149"/>
        <end position="157"/>
    </location>
</feature>
<keyword evidence="15" id="KW-1015">Disulfide bond</keyword>
<feature type="transmembrane region" description="Helical" evidence="17">
    <location>
        <begin position="66"/>
        <end position="84"/>
    </location>
</feature>
<keyword evidence="6" id="KW-0029">Amino-acid transport</keyword>
<feature type="transmembrane region" description="Helical" evidence="17">
    <location>
        <begin position="225"/>
        <end position="245"/>
    </location>
</feature>
<sequence>MDDSDKTRNLEIGKVENQDKTDDNLDIKLKWRKPFEFSAYCLLITLGLGNAWRFPYEAFKHGGGTFLISYVLVACIFGQPFYYLEIILGQFLSKSNVGTFKALAPGFAGISGCQAIACAIISSYYSAITAFSLFYLFRSYLYVLPWSICQKEWANSCVTFEDIKNKSLGNYILSEELFLFKKVLNLKYPDDLNEGIGAPNIEMIMYSFSIWLVIFLLLSRGIKTIFTLLYCMLCIPFFIILALVVRVTHFDGADIGISYLFRIDWANILSPKVLHAAVMQCCFSLTQGVGVVTTYASLNEYNYPAKAISIVVVLTDMIVSITFGIMNFSVMGTVAWNLNVSMGEIPKFNAESMFIYYLEAFDSIKCGSRLYSVLLFFIIFVISLGSLQGLQMLVVTQLRCFFPKWKYWHLAMISTGISFGLSVLYFTPGGAYLIKLVNTFGCDMVLGTLVIIILVAICYNY</sequence>
<dbReference type="AlphaFoldDB" id="A0A8K0CMG1"/>
<name>A0A8K0CMG1_IGNLU</name>
<dbReference type="GO" id="GO:0005283">
    <property type="term" value="F:amino acid:sodium symporter activity"/>
    <property type="evidence" value="ECO:0007669"/>
    <property type="project" value="TreeGrafter"/>
</dbReference>
<proteinExistence type="inferred from homology"/>
<keyword evidence="4 16" id="KW-0812">Transmembrane</keyword>
<dbReference type="PROSITE" id="PS50267">
    <property type="entry name" value="NA_NEUROTRAN_SYMP_3"/>
    <property type="match status" value="1"/>
</dbReference>
<evidence type="ECO:0000256" key="6">
    <source>
        <dbReference type="ARBA" id="ARBA00022970"/>
    </source>
</evidence>
<feature type="transmembrane region" description="Helical" evidence="17">
    <location>
        <begin position="310"/>
        <end position="336"/>
    </location>
</feature>
<evidence type="ECO:0000256" key="17">
    <source>
        <dbReference type="SAM" id="Phobius"/>
    </source>
</evidence>
<evidence type="ECO:0000256" key="9">
    <source>
        <dbReference type="ARBA" id="ARBA00023065"/>
    </source>
</evidence>
<keyword evidence="8 14" id="KW-0915">Sodium</keyword>
<keyword evidence="14" id="KW-0479">Metal-binding</keyword>
<dbReference type="Proteomes" id="UP000801492">
    <property type="component" value="Unassembled WGS sequence"/>
</dbReference>
<dbReference type="InterPro" id="IPR000175">
    <property type="entry name" value="Na/ntran_symport"/>
</dbReference>
<gene>
    <name evidence="18" type="ORF">ILUMI_19040</name>
</gene>
<keyword evidence="7 17" id="KW-1133">Transmembrane helix</keyword>
<accession>A0A8K0CMG1</accession>
<evidence type="ECO:0000313" key="19">
    <source>
        <dbReference type="Proteomes" id="UP000801492"/>
    </source>
</evidence>
<dbReference type="EMBL" id="VTPC01085005">
    <property type="protein sequence ID" value="KAF2887133.1"/>
    <property type="molecule type" value="Genomic_DNA"/>
</dbReference>
<reference evidence="18" key="1">
    <citation type="submission" date="2019-08" db="EMBL/GenBank/DDBJ databases">
        <title>The genome of the North American firefly Photinus pyralis.</title>
        <authorList>
            <consortium name="Photinus pyralis genome working group"/>
            <person name="Fallon T.R."/>
            <person name="Sander Lower S.E."/>
            <person name="Weng J.-K."/>
        </authorList>
    </citation>
    <scope>NUCLEOTIDE SEQUENCE</scope>
    <source>
        <strain evidence="18">TRF0915ILg1</strain>
        <tissue evidence="18">Whole body</tissue>
    </source>
</reference>
<feature type="binding site" evidence="14">
    <location>
        <position position="386"/>
    </location>
    <ligand>
        <name>Na(+)</name>
        <dbReference type="ChEBI" id="CHEBI:29101"/>
        <label>1</label>
    </ligand>
</feature>
<dbReference type="InterPro" id="IPR037272">
    <property type="entry name" value="SNS_sf"/>
</dbReference>
<dbReference type="GO" id="GO:0089718">
    <property type="term" value="P:amino acid import across plasma membrane"/>
    <property type="evidence" value="ECO:0007669"/>
    <property type="project" value="TreeGrafter"/>
</dbReference>
<comment type="subcellular location">
    <subcellularLocation>
        <location evidence="1">Membrane</location>
        <topology evidence="1">Multi-pass membrane protein</topology>
    </subcellularLocation>
</comment>
<evidence type="ECO:0000256" key="13">
    <source>
        <dbReference type="ARBA" id="ARBA00037785"/>
    </source>
</evidence>
<feature type="transmembrane region" description="Helical" evidence="17">
    <location>
        <begin position="196"/>
        <end position="218"/>
    </location>
</feature>
<keyword evidence="3 16" id="KW-0813">Transport</keyword>
<feature type="binding site" evidence="14">
    <location>
        <position position="284"/>
    </location>
    <ligand>
        <name>Na(+)</name>
        <dbReference type="ChEBI" id="CHEBI:29101"/>
        <label>1</label>
    </ligand>
</feature>
<keyword evidence="5 16" id="KW-0769">Symport</keyword>
<evidence type="ECO:0000256" key="8">
    <source>
        <dbReference type="ARBA" id="ARBA00023053"/>
    </source>
</evidence>
<evidence type="ECO:0000313" key="18">
    <source>
        <dbReference type="EMBL" id="KAF2887133.1"/>
    </source>
</evidence>
<feature type="transmembrane region" description="Helical" evidence="17">
    <location>
        <begin position="37"/>
        <end position="54"/>
    </location>
</feature>
<evidence type="ECO:0000256" key="2">
    <source>
        <dbReference type="ARBA" id="ARBA00006459"/>
    </source>
</evidence>
<dbReference type="PRINTS" id="PR00176">
    <property type="entry name" value="NANEUSMPORT"/>
</dbReference>
<dbReference type="GO" id="GO:0046872">
    <property type="term" value="F:metal ion binding"/>
    <property type="evidence" value="ECO:0007669"/>
    <property type="project" value="UniProtKB-KW"/>
</dbReference>
<evidence type="ECO:0000256" key="4">
    <source>
        <dbReference type="ARBA" id="ARBA00022692"/>
    </source>
</evidence>
<feature type="transmembrane region" description="Helical" evidence="17">
    <location>
        <begin position="407"/>
        <end position="426"/>
    </location>
</feature>
<feature type="transmembrane region" description="Helical" evidence="17">
    <location>
        <begin position="370"/>
        <end position="395"/>
    </location>
</feature>
<evidence type="ECO:0000256" key="3">
    <source>
        <dbReference type="ARBA" id="ARBA00022448"/>
    </source>
</evidence>
<dbReference type="PANTHER" id="PTHR11616:SF321">
    <property type="entry name" value="SODIUM-DEPENDENT NUTRIENT AMINO ACID TRANSPORTER 1-RELATED"/>
    <property type="match status" value="1"/>
</dbReference>
<dbReference type="GO" id="GO:0005886">
    <property type="term" value="C:plasma membrane"/>
    <property type="evidence" value="ECO:0007669"/>
    <property type="project" value="TreeGrafter"/>
</dbReference>
<feature type="non-terminal residue" evidence="18">
    <location>
        <position position="461"/>
    </location>
</feature>
<evidence type="ECO:0000256" key="11">
    <source>
        <dbReference type="ARBA" id="ARBA00023180"/>
    </source>
</evidence>
<dbReference type="PROSITE" id="PS00610">
    <property type="entry name" value="NA_NEUROTRAN_SYMP_1"/>
    <property type="match status" value="1"/>
</dbReference>
<keyword evidence="12" id="KW-0739">Sodium transport</keyword>
<dbReference type="SUPFAM" id="SSF161070">
    <property type="entry name" value="SNF-like"/>
    <property type="match status" value="1"/>
</dbReference>
<evidence type="ECO:0000256" key="14">
    <source>
        <dbReference type="PIRSR" id="PIRSR600175-1"/>
    </source>
</evidence>
<evidence type="ECO:0000256" key="1">
    <source>
        <dbReference type="ARBA" id="ARBA00004141"/>
    </source>
</evidence>
<evidence type="ECO:0000256" key="5">
    <source>
        <dbReference type="ARBA" id="ARBA00022847"/>
    </source>
</evidence>
<feature type="transmembrane region" description="Helical" evidence="17">
    <location>
        <begin position="432"/>
        <end position="459"/>
    </location>
</feature>
<keyword evidence="10 17" id="KW-0472">Membrane</keyword>
<dbReference type="OrthoDB" id="10457944at2759"/>
<keyword evidence="19" id="KW-1185">Reference proteome</keyword>